<keyword evidence="7 9" id="KW-0503">Monooxygenase</keyword>
<evidence type="ECO:0000313" key="12">
    <source>
        <dbReference type="Proteomes" id="UP001149165"/>
    </source>
</evidence>
<evidence type="ECO:0000256" key="2">
    <source>
        <dbReference type="ARBA" id="ARBA00010617"/>
    </source>
</evidence>
<comment type="cofactor">
    <cofactor evidence="1 8">
        <name>heme</name>
        <dbReference type="ChEBI" id="CHEBI:30413"/>
    </cofactor>
</comment>
<evidence type="ECO:0000256" key="6">
    <source>
        <dbReference type="ARBA" id="ARBA00023004"/>
    </source>
</evidence>
<accession>A0A9W9KPU8</accession>
<dbReference type="AlphaFoldDB" id="A0A9W9KPU8"/>
<dbReference type="GO" id="GO:0016705">
    <property type="term" value="F:oxidoreductase activity, acting on paired donors, with incorporation or reduction of molecular oxygen"/>
    <property type="evidence" value="ECO:0007669"/>
    <property type="project" value="InterPro"/>
</dbReference>
<organism evidence="11 12">
    <name type="scientific">Penicillium angulare</name>
    <dbReference type="NCBI Taxonomy" id="116970"/>
    <lineage>
        <taxon>Eukaryota</taxon>
        <taxon>Fungi</taxon>
        <taxon>Dikarya</taxon>
        <taxon>Ascomycota</taxon>
        <taxon>Pezizomycotina</taxon>
        <taxon>Eurotiomycetes</taxon>
        <taxon>Eurotiomycetidae</taxon>
        <taxon>Eurotiales</taxon>
        <taxon>Aspergillaceae</taxon>
        <taxon>Penicillium</taxon>
    </lineage>
</organism>
<dbReference type="GO" id="GO:0020037">
    <property type="term" value="F:heme binding"/>
    <property type="evidence" value="ECO:0007669"/>
    <property type="project" value="InterPro"/>
</dbReference>
<feature type="transmembrane region" description="Helical" evidence="10">
    <location>
        <begin position="21"/>
        <end position="42"/>
    </location>
</feature>
<dbReference type="Pfam" id="PF00067">
    <property type="entry name" value="p450"/>
    <property type="match status" value="1"/>
</dbReference>
<evidence type="ECO:0000256" key="7">
    <source>
        <dbReference type="ARBA" id="ARBA00023033"/>
    </source>
</evidence>
<dbReference type="Proteomes" id="UP001149165">
    <property type="component" value="Unassembled WGS sequence"/>
</dbReference>
<protein>
    <recommendedName>
        <fullName evidence="13">Cytochrome P450</fullName>
    </recommendedName>
</protein>
<comment type="similarity">
    <text evidence="2 9">Belongs to the cytochrome P450 family.</text>
</comment>
<evidence type="ECO:0000256" key="9">
    <source>
        <dbReference type="RuleBase" id="RU000461"/>
    </source>
</evidence>
<dbReference type="OrthoDB" id="3366823at2759"/>
<evidence type="ECO:0000256" key="1">
    <source>
        <dbReference type="ARBA" id="ARBA00001971"/>
    </source>
</evidence>
<keyword evidence="6 8" id="KW-0408">Iron</keyword>
<keyword evidence="10" id="KW-1133">Transmembrane helix</keyword>
<keyword evidence="5 9" id="KW-0560">Oxidoreductase</keyword>
<dbReference type="Gene3D" id="1.10.630.10">
    <property type="entry name" value="Cytochrome P450"/>
    <property type="match status" value="1"/>
</dbReference>
<dbReference type="InterPro" id="IPR050529">
    <property type="entry name" value="CYP450_sterol_14alpha_dmase"/>
</dbReference>
<evidence type="ECO:0000256" key="5">
    <source>
        <dbReference type="ARBA" id="ARBA00023002"/>
    </source>
</evidence>
<dbReference type="GO" id="GO:0005506">
    <property type="term" value="F:iron ion binding"/>
    <property type="evidence" value="ECO:0007669"/>
    <property type="project" value="InterPro"/>
</dbReference>
<feature type="non-terminal residue" evidence="11">
    <location>
        <position position="1"/>
    </location>
</feature>
<evidence type="ECO:0000256" key="8">
    <source>
        <dbReference type="PIRSR" id="PIRSR602403-1"/>
    </source>
</evidence>
<keyword evidence="3 8" id="KW-0349">Heme</keyword>
<gene>
    <name evidence="11" type="ORF">N7456_001980</name>
</gene>
<evidence type="ECO:0000256" key="3">
    <source>
        <dbReference type="ARBA" id="ARBA00022617"/>
    </source>
</evidence>
<evidence type="ECO:0000256" key="4">
    <source>
        <dbReference type="ARBA" id="ARBA00022723"/>
    </source>
</evidence>
<dbReference type="PRINTS" id="PR00465">
    <property type="entry name" value="EP450IV"/>
</dbReference>
<dbReference type="GO" id="GO:0008395">
    <property type="term" value="F:steroid hydroxylase activity"/>
    <property type="evidence" value="ECO:0007669"/>
    <property type="project" value="TreeGrafter"/>
</dbReference>
<keyword evidence="10" id="KW-0812">Transmembrane</keyword>
<dbReference type="EMBL" id="JAPQKH010000002">
    <property type="protein sequence ID" value="KAJ5113446.1"/>
    <property type="molecule type" value="Genomic_DNA"/>
</dbReference>
<keyword evidence="10" id="KW-0472">Membrane</keyword>
<dbReference type="InterPro" id="IPR001128">
    <property type="entry name" value="Cyt_P450"/>
</dbReference>
<reference evidence="11" key="2">
    <citation type="journal article" date="2023" name="IMA Fungus">
        <title>Comparative genomic study of the Penicillium genus elucidates a diverse pangenome and 15 lateral gene transfer events.</title>
        <authorList>
            <person name="Petersen C."/>
            <person name="Sorensen T."/>
            <person name="Nielsen M.R."/>
            <person name="Sondergaard T.E."/>
            <person name="Sorensen J.L."/>
            <person name="Fitzpatrick D.A."/>
            <person name="Frisvad J.C."/>
            <person name="Nielsen K.L."/>
        </authorList>
    </citation>
    <scope>NUCLEOTIDE SEQUENCE</scope>
    <source>
        <strain evidence="11">IBT 30069</strain>
    </source>
</reference>
<dbReference type="GO" id="GO:0043386">
    <property type="term" value="P:mycotoxin biosynthetic process"/>
    <property type="evidence" value="ECO:0007669"/>
    <property type="project" value="UniProtKB-ARBA"/>
</dbReference>
<name>A0A9W9KPU8_9EURO</name>
<dbReference type="InterPro" id="IPR002403">
    <property type="entry name" value="Cyt_P450_E_grp-IV"/>
</dbReference>
<comment type="caution">
    <text evidence="11">The sequence shown here is derived from an EMBL/GenBank/DDBJ whole genome shotgun (WGS) entry which is preliminary data.</text>
</comment>
<dbReference type="PANTHER" id="PTHR24304:SF2">
    <property type="entry name" value="24-HYDROXYCHOLESTEROL 7-ALPHA-HYDROXYLASE"/>
    <property type="match status" value="1"/>
</dbReference>
<evidence type="ECO:0000256" key="10">
    <source>
        <dbReference type="SAM" id="Phobius"/>
    </source>
</evidence>
<dbReference type="PROSITE" id="PS00086">
    <property type="entry name" value="CYTOCHROME_P450"/>
    <property type="match status" value="1"/>
</dbReference>
<dbReference type="CDD" id="cd11040">
    <property type="entry name" value="CYP7_CYP8-like"/>
    <property type="match status" value="1"/>
</dbReference>
<keyword evidence="12" id="KW-1185">Reference proteome</keyword>
<keyword evidence="4 8" id="KW-0479">Metal-binding</keyword>
<reference evidence="11" key="1">
    <citation type="submission" date="2022-11" db="EMBL/GenBank/DDBJ databases">
        <authorList>
            <person name="Petersen C."/>
        </authorList>
    </citation>
    <scope>NUCLEOTIDE SEQUENCE</scope>
    <source>
        <strain evidence="11">IBT 30069</strain>
    </source>
</reference>
<dbReference type="InterPro" id="IPR017972">
    <property type="entry name" value="Cyt_P450_CS"/>
</dbReference>
<feature type="binding site" description="axial binding residue" evidence="8">
    <location>
        <position position="488"/>
    </location>
    <ligand>
        <name>heme</name>
        <dbReference type="ChEBI" id="CHEBI:30413"/>
    </ligand>
    <ligandPart>
        <name>Fe</name>
        <dbReference type="ChEBI" id="CHEBI:18248"/>
    </ligandPart>
</feature>
<dbReference type="PANTHER" id="PTHR24304">
    <property type="entry name" value="CYTOCHROME P450 FAMILY 7"/>
    <property type="match status" value="1"/>
</dbReference>
<dbReference type="InterPro" id="IPR036396">
    <property type="entry name" value="Cyt_P450_sf"/>
</dbReference>
<evidence type="ECO:0000313" key="11">
    <source>
        <dbReference type="EMBL" id="KAJ5113446.1"/>
    </source>
</evidence>
<sequence length="553" mass="63302">MLHDSLIQWPQWLAEDLYSRLLLLVGLALIGVVTITVWFAAWGEPPQLGDRIPFISNTFQFLTNNEKFMERVRKILHNRNLAKFYLGPIPFYLVSGAQNMQTIFGRSNKVGSEDIFVHNVLPVLYKMPKKDVERFANDKSGRGKNPLPGYENVPKDQRYWAAYEHVHTEYLARTTHLKPVIDVFRGIFSDMIDKYPVGESCTVSVIDFCRREVAECAMKTLLGPTIFKLNPGFLDAFWDFDDKVFMLTLGFPRWLYSRPYQVHDRYLGMIEKYVSSAWSNFKWDGASAESPWEPHFGARVCREIAKWLKEQQFPDQSIAGALGTLLFAQNSNTIPTTMWMILEIAKDPALLSAVREEVATTLTTDAETGSRTFDIPKLAVLPLLQSVFTETLRLRMNFNIIRQVKEPFSVDGYTLKKGAMLQAPMMVAHYDESVWGTDEHPASAFWAERHIKYVQEVDNYGNITNKRTFAMAGRPSSYFPFGGGPPVCPGRHFSKHEIMTTVGLLVSKFDFELIEWTNLDGSPSERPAQNDQRYCGAGAMPPDRDMKIRWKRV</sequence>
<evidence type="ECO:0008006" key="13">
    <source>
        <dbReference type="Google" id="ProtNLM"/>
    </source>
</evidence>
<proteinExistence type="inferred from homology"/>
<dbReference type="SUPFAM" id="SSF48264">
    <property type="entry name" value="Cytochrome P450"/>
    <property type="match status" value="1"/>
</dbReference>